<evidence type="ECO:0000256" key="6">
    <source>
        <dbReference type="ARBA" id="ARBA00022989"/>
    </source>
</evidence>
<comment type="caution">
    <text evidence="9">The sequence shown here is derived from an EMBL/GenBank/DDBJ whole genome shotgun (WGS) entry which is preliminary data.</text>
</comment>
<keyword evidence="4" id="KW-0997">Cell inner membrane</keyword>
<feature type="transmembrane region" description="Helical" evidence="8">
    <location>
        <begin position="309"/>
        <end position="327"/>
    </location>
</feature>
<dbReference type="EMBL" id="JACOQI010000001">
    <property type="protein sequence ID" value="MBC5769108.1"/>
    <property type="molecule type" value="Genomic_DNA"/>
</dbReference>
<keyword evidence="6 8" id="KW-1133">Transmembrane helix</keyword>
<feature type="transmembrane region" description="Helical" evidence="8">
    <location>
        <begin position="227"/>
        <end position="251"/>
    </location>
</feature>
<feature type="transmembrane region" description="Helical" evidence="8">
    <location>
        <begin position="133"/>
        <end position="159"/>
    </location>
</feature>
<dbReference type="Pfam" id="PF02653">
    <property type="entry name" value="BPD_transp_2"/>
    <property type="match status" value="1"/>
</dbReference>
<comment type="subcellular location">
    <subcellularLocation>
        <location evidence="1">Cell membrane</location>
        <topology evidence="1">Multi-pass membrane protein</topology>
    </subcellularLocation>
</comment>
<proteinExistence type="predicted"/>
<accession>A0A923MGF0</accession>
<dbReference type="InterPro" id="IPR001851">
    <property type="entry name" value="ABC_transp_permease"/>
</dbReference>
<keyword evidence="7 8" id="KW-0472">Membrane</keyword>
<dbReference type="PANTHER" id="PTHR32196">
    <property type="entry name" value="ABC TRANSPORTER PERMEASE PROTEIN YPHD-RELATED-RELATED"/>
    <property type="match status" value="1"/>
</dbReference>
<dbReference type="GO" id="GO:0022857">
    <property type="term" value="F:transmembrane transporter activity"/>
    <property type="evidence" value="ECO:0007669"/>
    <property type="project" value="InterPro"/>
</dbReference>
<keyword evidence="2" id="KW-0813">Transport</keyword>
<protein>
    <submittedName>
        <fullName evidence="9">ABC transporter permease</fullName>
    </submittedName>
</protein>
<dbReference type="PANTHER" id="PTHR32196:SF21">
    <property type="entry name" value="ABC TRANSPORTER PERMEASE PROTEIN YPHD-RELATED"/>
    <property type="match status" value="1"/>
</dbReference>
<reference evidence="9" key="1">
    <citation type="submission" date="2020-08" db="EMBL/GenBank/DDBJ databases">
        <title>Genome public.</title>
        <authorList>
            <person name="Liu C."/>
            <person name="Sun Q."/>
        </authorList>
    </citation>
    <scope>NUCLEOTIDE SEQUENCE</scope>
    <source>
        <strain evidence="9">BX15</strain>
    </source>
</reference>
<keyword evidence="10" id="KW-1185">Reference proteome</keyword>
<evidence type="ECO:0000256" key="4">
    <source>
        <dbReference type="ARBA" id="ARBA00022519"/>
    </source>
</evidence>
<evidence type="ECO:0000256" key="5">
    <source>
        <dbReference type="ARBA" id="ARBA00022692"/>
    </source>
</evidence>
<sequence length="341" mass="35879">MKNTKMKELLQKLGTLVALAILVLIFCITMPDKFMKVGNFMNILKQASINCLIASGMLCALITAGIDLSVGSNCVLCTCTIGVMVQSGITNPFLLVLCGLAVSTLAGFINGTLLTRLDLPHPFVSTMGMKNVLWGLALVITGSKSIAFTNTGIDGLMWIGGGSLFTTYYEGTTKVKFPGIPFSFILVIIVFIIFDIFLRKTALGRQIYCVGGNPEAARLSGIPSKNVLTFVYTLSGFMAGMAGIVSVGRLASANGNAGSTYDNDAIAACIVGGASFTGGKGTIWGTLIGALLMAVIRNGLNLAGAKNDVQYIVIGSVIILAVTIDVFRNKMEAKARKMAAQ</sequence>
<feature type="transmembrane region" description="Helical" evidence="8">
    <location>
        <begin position="12"/>
        <end position="31"/>
    </location>
</feature>
<name>A0A923MGF0_9FIRM</name>
<feature type="transmembrane region" description="Helical" evidence="8">
    <location>
        <begin position="43"/>
        <end position="63"/>
    </location>
</feature>
<evidence type="ECO:0000256" key="3">
    <source>
        <dbReference type="ARBA" id="ARBA00022475"/>
    </source>
</evidence>
<keyword evidence="3" id="KW-1003">Cell membrane</keyword>
<gene>
    <name evidence="9" type="ORF">H8Z83_01925</name>
</gene>
<feature type="transmembrane region" description="Helical" evidence="8">
    <location>
        <begin position="93"/>
        <end position="113"/>
    </location>
</feature>
<evidence type="ECO:0000313" key="9">
    <source>
        <dbReference type="EMBL" id="MBC5769108.1"/>
    </source>
</evidence>
<evidence type="ECO:0000256" key="7">
    <source>
        <dbReference type="ARBA" id="ARBA00023136"/>
    </source>
</evidence>
<evidence type="ECO:0000256" key="8">
    <source>
        <dbReference type="SAM" id="Phobius"/>
    </source>
</evidence>
<dbReference type="CDD" id="cd06579">
    <property type="entry name" value="TM_PBP1_transp_AraH_like"/>
    <property type="match status" value="1"/>
</dbReference>
<dbReference type="AlphaFoldDB" id="A0A923MGF0"/>
<dbReference type="RefSeq" id="WP_187013494.1">
    <property type="nucleotide sequence ID" value="NZ_JACOQI010000001.1"/>
</dbReference>
<evidence type="ECO:0000256" key="2">
    <source>
        <dbReference type="ARBA" id="ARBA00022448"/>
    </source>
</evidence>
<evidence type="ECO:0000256" key="1">
    <source>
        <dbReference type="ARBA" id="ARBA00004651"/>
    </source>
</evidence>
<organism evidence="9 10">
    <name type="scientific">Dysosmobacter segnis</name>
    <dbReference type="NCBI Taxonomy" id="2763042"/>
    <lineage>
        <taxon>Bacteria</taxon>
        <taxon>Bacillati</taxon>
        <taxon>Bacillota</taxon>
        <taxon>Clostridia</taxon>
        <taxon>Eubacteriales</taxon>
        <taxon>Oscillospiraceae</taxon>
        <taxon>Dysosmobacter</taxon>
    </lineage>
</organism>
<dbReference type="Proteomes" id="UP000620327">
    <property type="component" value="Unassembled WGS sequence"/>
</dbReference>
<keyword evidence="5 8" id="KW-0812">Transmembrane</keyword>
<evidence type="ECO:0000313" key="10">
    <source>
        <dbReference type="Proteomes" id="UP000620327"/>
    </source>
</evidence>
<feature type="transmembrane region" description="Helical" evidence="8">
    <location>
        <begin position="179"/>
        <end position="198"/>
    </location>
</feature>
<dbReference type="GO" id="GO:0005886">
    <property type="term" value="C:plasma membrane"/>
    <property type="evidence" value="ECO:0007669"/>
    <property type="project" value="UniProtKB-SubCell"/>
</dbReference>